<dbReference type="EMBL" id="SNSQ01000099">
    <property type="protein sequence ID" value="TEU32472.1"/>
    <property type="molecule type" value="Genomic_DNA"/>
</dbReference>
<accession>A0A095GFA6</accession>
<reference evidence="5 10" key="5">
    <citation type="submission" date="2018-06" db="EMBL/GenBank/DDBJ databases">
        <authorList>
            <consortium name="Pathogen Informatics"/>
            <person name="Doyle S."/>
        </authorList>
    </citation>
    <scope>NUCLEOTIDE SEQUENCE [LARGE SCALE GENOMIC DNA]</scope>
    <source>
        <strain evidence="5 10">NCTC10661</strain>
    </source>
</reference>
<dbReference type="EMBL" id="JAEDXG010000088">
    <property type="protein sequence ID" value="MBH9702634.1"/>
    <property type="molecule type" value="Genomic_DNA"/>
</dbReference>
<reference evidence="8" key="3">
    <citation type="submission" date="2017-09" db="EMBL/GenBank/DDBJ databases">
        <title>FDA dAtabase for Regulatory Grade micrObial Sequences (FDA-ARGOS): Supporting development and validation of Infectious Disease Dx tests.</title>
        <authorList>
            <person name="Minogue T."/>
            <person name="Wolcott M."/>
            <person name="Wasieloski L."/>
            <person name="Aguilar W."/>
            <person name="Moore D."/>
            <person name="Tallon L.J."/>
            <person name="Sadzewicz L."/>
            <person name="Ott S."/>
            <person name="Zhao X."/>
            <person name="Nagaraj S."/>
            <person name="Vavikolanu K."/>
            <person name="Aluvathingal J."/>
            <person name="Nadendla S."/>
            <person name="Sichtig H."/>
        </authorList>
    </citation>
    <scope>NUCLEOTIDE SEQUENCE [LARGE SCALE GENOMIC DNA]</scope>
    <source>
        <strain evidence="8">FDAARGOS_388</strain>
    </source>
</reference>
<dbReference type="EMBL" id="UARD01000044">
    <property type="protein sequence ID" value="SQA57619.1"/>
    <property type="molecule type" value="Genomic_DNA"/>
</dbReference>
<reference evidence="3" key="7">
    <citation type="submission" date="2020-12" db="EMBL/GenBank/DDBJ databases">
        <title>Burkholderia cepacia complex in Mexico.</title>
        <authorList>
            <person name="Estrada P."/>
        </authorList>
    </citation>
    <scope>NUCLEOTIDE SEQUENCE</scope>
    <source>
        <strain evidence="3">871</strain>
    </source>
</reference>
<name>A0A095GFA6_BURCE</name>
<dbReference type="AlphaFoldDB" id="A0A095GFA6"/>
<dbReference type="EMBL" id="QLUZ01000036">
    <property type="protein sequence ID" value="RAP99217.1"/>
    <property type="molecule type" value="Genomic_DNA"/>
</dbReference>
<reference evidence="2 7" key="1">
    <citation type="submission" date="2014-06" db="EMBL/GenBank/DDBJ databases">
        <authorList>
            <person name="Bishop-Lilly K.A."/>
            <person name="Broomall S.M."/>
            <person name="Chain P.S."/>
            <person name="Chertkov O."/>
            <person name="Coyne S.R."/>
            <person name="Daligault H.E."/>
            <person name="Davenport K.W."/>
            <person name="Erkkila T."/>
            <person name="Frey K.G."/>
            <person name="Gibbons H.S."/>
            <person name="Gu W."/>
            <person name="Jaissle J."/>
            <person name="Johnson S.L."/>
            <person name="Koroleva G.I."/>
            <person name="Ladner J.T."/>
            <person name="Lo C.-C."/>
            <person name="Minogue T.D."/>
            <person name="Munk C."/>
            <person name="Palacios G.F."/>
            <person name="Redden C.L."/>
            <person name="Rosenzweig C.N."/>
            <person name="Scholz M.B."/>
            <person name="Teshima H."/>
            <person name="Xu Y."/>
        </authorList>
    </citation>
    <scope>NUCLEOTIDE SEQUENCE [LARGE SCALE GENOMIC DNA]</scope>
    <source>
        <strain evidence="2 7">DWS 37UF10B-2</strain>
    </source>
</reference>
<dbReference type="RefSeq" id="WP_006478295.1">
    <property type="nucleotide sequence ID" value="NZ_BCNU01000071.1"/>
</dbReference>
<dbReference type="Pfam" id="PF12086">
    <property type="entry name" value="DUF3563"/>
    <property type="match status" value="1"/>
</dbReference>
<dbReference type="Proteomes" id="UP000250416">
    <property type="component" value="Unassembled WGS sequence"/>
</dbReference>
<dbReference type="EMBL" id="JPGD01000005">
    <property type="protein sequence ID" value="KGB99928.1"/>
    <property type="molecule type" value="Genomic_DNA"/>
</dbReference>
<dbReference type="Proteomes" id="UP000248899">
    <property type="component" value="Unassembled WGS sequence"/>
</dbReference>
<evidence type="ECO:0000313" key="6">
    <source>
        <dbReference type="EMBL" id="TEU32472.1"/>
    </source>
</evidence>
<gene>
    <name evidence="1" type="ORF">CO711_03235</name>
    <name evidence="2" type="ORF">DM43_4268</name>
    <name evidence="4" type="ORF">DPR02_35915</name>
    <name evidence="6" type="ORF">E3D37_42950</name>
    <name evidence="3" type="ORF">JAO13_40060</name>
    <name evidence="5" type="ORF">NCTC10661_06110</name>
</gene>
<evidence type="ECO:0000313" key="11">
    <source>
        <dbReference type="Proteomes" id="UP000298234"/>
    </source>
</evidence>
<keyword evidence="8" id="KW-1185">Reference proteome</keyword>
<dbReference type="Proteomes" id="UP000645612">
    <property type="component" value="Unassembled WGS sequence"/>
</dbReference>
<reference evidence="4 9" key="4">
    <citation type="submission" date="2018-06" db="EMBL/GenBank/DDBJ databases">
        <title>Towards the identification of Burkholderia cepacia strain which caused fatal septicemia.</title>
        <authorList>
            <person name="Bui L.A.T."/>
            <person name="Zakharova I.B."/>
            <person name="Shpak I.M."/>
            <person name="Teteryatnikova N."/>
            <person name="Ustinov D.V."/>
            <person name="Kuzyutina Y.A."/>
            <person name="Nguyen H.N."/>
            <person name="Antonov A.S."/>
            <person name="Avdyusheva E.F."/>
            <person name="Victorov D.V."/>
        </authorList>
    </citation>
    <scope>NUCLEOTIDE SEQUENCE [LARGE SCALE GENOMIC DNA]</scope>
    <source>
        <strain evidence="4 9">PT02</strain>
    </source>
</reference>
<dbReference type="InterPro" id="IPR021946">
    <property type="entry name" value="DUF3563"/>
</dbReference>
<evidence type="ECO:0000313" key="4">
    <source>
        <dbReference type="EMBL" id="RAP99217.1"/>
    </source>
</evidence>
<reference evidence="6 11" key="6">
    <citation type="submission" date="2019-03" db="EMBL/GenBank/DDBJ databases">
        <title>Burkholderia cepacia outbreak.</title>
        <authorList>
            <person name="Farzana R."/>
            <person name="Walsh T.R."/>
        </authorList>
    </citation>
    <scope>NUCLEOTIDE SEQUENCE [LARGE SCALE GENOMIC DNA]</scope>
    <source>
        <strain evidence="11">d13</strain>
        <strain evidence="6">D13</strain>
    </source>
</reference>
<dbReference type="KEGG" id="bced:DM42_2851"/>
<dbReference type="Proteomes" id="UP000029575">
    <property type="component" value="Unassembled WGS sequence"/>
</dbReference>
<accession>A0A1I0LW38</accession>
<proteinExistence type="predicted"/>
<reference evidence="1" key="2">
    <citation type="submission" date="2017-09" db="EMBL/GenBank/DDBJ databases">
        <title>FDA dAtabase for Regulatory Grade micrObial Sequences (FDA-ARGOS): Supporting development and validation of Infectious Disease Dx tests.</title>
        <authorList>
            <person name="Minogue T."/>
            <person name="Wolcott M."/>
            <person name="Wasieloski L."/>
            <person name="Aguilar W."/>
            <person name="Moore D."/>
            <person name="Tallon L."/>
            <person name="Sadzewicz L."/>
            <person name="Ott S."/>
            <person name="Zhao X."/>
            <person name="Nagaraj S."/>
            <person name="Vavikolanu K."/>
            <person name="Aluvathingal J."/>
            <person name="Nadendla S."/>
            <person name="Sichtig H."/>
        </authorList>
    </citation>
    <scope>NUCLEOTIDE SEQUENCE</scope>
    <source>
        <strain evidence="1">FDAARGOS_388</strain>
    </source>
</reference>
<evidence type="ECO:0000313" key="5">
    <source>
        <dbReference type="EMBL" id="SQA57619.1"/>
    </source>
</evidence>
<dbReference type="GeneID" id="99783035"/>
<evidence type="ECO:0000313" key="12">
    <source>
        <dbReference type="Proteomes" id="UP000645612"/>
    </source>
</evidence>
<evidence type="ECO:0000313" key="2">
    <source>
        <dbReference type="EMBL" id="KGB99928.1"/>
    </source>
</evidence>
<organism evidence="3 12">
    <name type="scientific">Burkholderia cepacia</name>
    <name type="common">Pseudomonas cepacia</name>
    <dbReference type="NCBI Taxonomy" id="292"/>
    <lineage>
        <taxon>Bacteria</taxon>
        <taxon>Pseudomonadati</taxon>
        <taxon>Pseudomonadota</taxon>
        <taxon>Betaproteobacteria</taxon>
        <taxon>Burkholderiales</taxon>
        <taxon>Burkholderiaceae</taxon>
        <taxon>Burkholderia</taxon>
        <taxon>Burkholderia cepacia complex</taxon>
    </lineage>
</organism>
<dbReference type="EMBL" id="CP023518">
    <property type="protein sequence ID" value="ATF79238.1"/>
    <property type="molecule type" value="Genomic_DNA"/>
</dbReference>
<evidence type="ECO:0000313" key="3">
    <source>
        <dbReference type="EMBL" id="MBH9702634.1"/>
    </source>
</evidence>
<evidence type="ECO:0000313" key="7">
    <source>
        <dbReference type="Proteomes" id="UP000029575"/>
    </source>
</evidence>
<evidence type="ECO:0000313" key="8">
    <source>
        <dbReference type="Proteomes" id="UP000218103"/>
    </source>
</evidence>
<protein>
    <submittedName>
        <fullName evidence="1">DUF3563 domain-containing protein</fullName>
    </submittedName>
    <submittedName>
        <fullName evidence="3">DUF3563 family protein</fullName>
    </submittedName>
    <submittedName>
        <fullName evidence="5">Protein of uncharacterized function (DUF3563)</fullName>
    </submittedName>
</protein>
<dbReference type="Proteomes" id="UP000218103">
    <property type="component" value="Chromosome 1"/>
</dbReference>
<evidence type="ECO:0000313" key="9">
    <source>
        <dbReference type="Proteomes" id="UP000248899"/>
    </source>
</evidence>
<evidence type="ECO:0000313" key="10">
    <source>
        <dbReference type="Proteomes" id="UP000250416"/>
    </source>
</evidence>
<dbReference type="Proteomes" id="UP000298234">
    <property type="component" value="Unassembled WGS sequence"/>
</dbReference>
<dbReference type="OrthoDB" id="9153946at2"/>
<sequence length="48" mass="5626">MIAYIVEKLSNWFESAERERREAYLATSSDIVQLESRIRSLETNGYSL</sequence>
<evidence type="ECO:0000313" key="1">
    <source>
        <dbReference type="EMBL" id="ATF79238.1"/>
    </source>
</evidence>